<evidence type="ECO:0000256" key="5">
    <source>
        <dbReference type="ARBA" id="ARBA00023136"/>
    </source>
</evidence>
<keyword evidence="9" id="KW-1185">Reference proteome</keyword>
<dbReference type="Pfam" id="PF07690">
    <property type="entry name" value="MFS_1"/>
    <property type="match status" value="1"/>
</dbReference>
<feature type="transmembrane region" description="Helical" evidence="6">
    <location>
        <begin position="311"/>
        <end position="334"/>
    </location>
</feature>
<comment type="subcellular location">
    <subcellularLocation>
        <location evidence="1">Cell membrane</location>
        <topology evidence="1">Multi-pass membrane protein</topology>
    </subcellularLocation>
</comment>
<dbReference type="PROSITE" id="PS50850">
    <property type="entry name" value="MFS"/>
    <property type="match status" value="1"/>
</dbReference>
<feature type="transmembrane region" description="Helical" evidence="6">
    <location>
        <begin position="220"/>
        <end position="242"/>
    </location>
</feature>
<feature type="transmembrane region" description="Helical" evidence="6">
    <location>
        <begin position="151"/>
        <end position="170"/>
    </location>
</feature>
<keyword evidence="2" id="KW-1003">Cell membrane</keyword>
<keyword evidence="5 6" id="KW-0472">Membrane</keyword>
<feature type="transmembrane region" description="Helical" evidence="6">
    <location>
        <begin position="21"/>
        <end position="41"/>
    </location>
</feature>
<gene>
    <name evidence="8" type="ORF">EBN03_27540</name>
</gene>
<evidence type="ECO:0000256" key="4">
    <source>
        <dbReference type="ARBA" id="ARBA00022989"/>
    </source>
</evidence>
<dbReference type="PANTHER" id="PTHR43124:SF3">
    <property type="entry name" value="CHLORAMPHENICOL EFFLUX PUMP RV0191"/>
    <property type="match status" value="1"/>
</dbReference>
<organism evidence="8 9">
    <name type="scientific">Nocardia stercoris</name>
    <dbReference type="NCBI Taxonomy" id="2483361"/>
    <lineage>
        <taxon>Bacteria</taxon>
        <taxon>Bacillati</taxon>
        <taxon>Actinomycetota</taxon>
        <taxon>Actinomycetes</taxon>
        <taxon>Mycobacteriales</taxon>
        <taxon>Nocardiaceae</taxon>
        <taxon>Nocardia</taxon>
    </lineage>
</organism>
<evidence type="ECO:0000256" key="6">
    <source>
        <dbReference type="SAM" id="Phobius"/>
    </source>
</evidence>
<proteinExistence type="predicted"/>
<dbReference type="AlphaFoldDB" id="A0A3M2KXE6"/>
<accession>A0A3M2KXE6</accession>
<dbReference type="InterPro" id="IPR020846">
    <property type="entry name" value="MFS_dom"/>
</dbReference>
<feature type="domain" description="Major facilitator superfamily (MFS) profile" evidence="7">
    <location>
        <begin position="23"/>
        <end position="397"/>
    </location>
</feature>
<sequence length="397" mass="39452">MTFDSTVSAQVRHDSPASVRNWLAVAAVATATFAMVTVEAMPVGLLTPLGHTFGVSAGAVALTVTLPGLVASVAAPVLPIAIGQLDRRLVLLGLLGLMLAATVVSASAPDFGILLAARAVVGVAIGGFWALAASCAIRLVPPHHIPRATSLAFGGATVANVLGVPAATLIGNSSSWRVAFLVVAGFGAVVTVALGALLPRLPAETAVSLRELLRQLRIPAVRAGVIATFLLVGAHWAAFTFIRPALQDLSGLSGAAIGPAQLGFGVAGVLGTFVGGSAAARDPRRALVWAATLLTAALALFRIVGTTPVGGIAILLVWGVAFGAIPVGVQSWILRAAPGNAEAATALNTSLYNLAVALGALIGGIVVDATSVSGVLIAGAAFAAAAVAAVMLGGRSR</sequence>
<keyword evidence="3 6" id="KW-0812">Transmembrane</keyword>
<reference evidence="8 9" key="1">
    <citation type="submission" date="2018-10" db="EMBL/GenBank/DDBJ databases">
        <title>Isolation from cow dung.</title>
        <authorList>
            <person name="Ling L."/>
        </authorList>
    </citation>
    <scope>NUCLEOTIDE SEQUENCE [LARGE SCALE GENOMIC DNA]</scope>
    <source>
        <strain evidence="8 9">NEAU-LL90</strain>
    </source>
</reference>
<feature type="transmembrane region" description="Helical" evidence="6">
    <location>
        <begin position="53"/>
        <end position="77"/>
    </location>
</feature>
<feature type="transmembrane region" description="Helical" evidence="6">
    <location>
        <begin position="254"/>
        <end position="274"/>
    </location>
</feature>
<dbReference type="InterPro" id="IPR036259">
    <property type="entry name" value="MFS_trans_sf"/>
</dbReference>
<dbReference type="Gene3D" id="1.20.1250.20">
    <property type="entry name" value="MFS general substrate transporter like domains"/>
    <property type="match status" value="1"/>
</dbReference>
<feature type="transmembrane region" description="Helical" evidence="6">
    <location>
        <begin position="115"/>
        <end position="139"/>
    </location>
</feature>
<evidence type="ECO:0000256" key="3">
    <source>
        <dbReference type="ARBA" id="ARBA00022692"/>
    </source>
</evidence>
<feature type="transmembrane region" description="Helical" evidence="6">
    <location>
        <begin position="176"/>
        <end position="199"/>
    </location>
</feature>
<dbReference type="EMBL" id="RFFH01000017">
    <property type="protein sequence ID" value="RMI28903.1"/>
    <property type="molecule type" value="Genomic_DNA"/>
</dbReference>
<feature type="transmembrane region" description="Helical" evidence="6">
    <location>
        <begin position="286"/>
        <end position="305"/>
    </location>
</feature>
<evidence type="ECO:0000256" key="1">
    <source>
        <dbReference type="ARBA" id="ARBA00004651"/>
    </source>
</evidence>
<feature type="transmembrane region" description="Helical" evidence="6">
    <location>
        <begin position="346"/>
        <end position="366"/>
    </location>
</feature>
<dbReference type="Proteomes" id="UP000279275">
    <property type="component" value="Unassembled WGS sequence"/>
</dbReference>
<evidence type="ECO:0000259" key="7">
    <source>
        <dbReference type="PROSITE" id="PS50850"/>
    </source>
</evidence>
<comment type="caution">
    <text evidence="8">The sequence shown here is derived from an EMBL/GenBank/DDBJ whole genome shotgun (WGS) entry which is preliminary data.</text>
</comment>
<protein>
    <submittedName>
        <fullName evidence="8">MFS transporter</fullName>
    </submittedName>
</protein>
<feature type="transmembrane region" description="Helical" evidence="6">
    <location>
        <begin position="89"/>
        <end position="109"/>
    </location>
</feature>
<dbReference type="InterPro" id="IPR050189">
    <property type="entry name" value="MFS_Efflux_Transporters"/>
</dbReference>
<dbReference type="GO" id="GO:0005886">
    <property type="term" value="C:plasma membrane"/>
    <property type="evidence" value="ECO:0007669"/>
    <property type="project" value="UniProtKB-SubCell"/>
</dbReference>
<dbReference type="GO" id="GO:0022857">
    <property type="term" value="F:transmembrane transporter activity"/>
    <property type="evidence" value="ECO:0007669"/>
    <property type="project" value="InterPro"/>
</dbReference>
<evidence type="ECO:0000256" key="2">
    <source>
        <dbReference type="ARBA" id="ARBA00022475"/>
    </source>
</evidence>
<dbReference type="InterPro" id="IPR011701">
    <property type="entry name" value="MFS"/>
</dbReference>
<dbReference type="PANTHER" id="PTHR43124">
    <property type="entry name" value="PURINE EFFLUX PUMP PBUE"/>
    <property type="match status" value="1"/>
</dbReference>
<dbReference type="RefSeq" id="WP_122191066.1">
    <property type="nucleotide sequence ID" value="NZ_RFFH01000017.1"/>
</dbReference>
<evidence type="ECO:0000313" key="8">
    <source>
        <dbReference type="EMBL" id="RMI28903.1"/>
    </source>
</evidence>
<keyword evidence="4 6" id="KW-1133">Transmembrane helix</keyword>
<name>A0A3M2KXE6_9NOCA</name>
<dbReference type="SUPFAM" id="SSF103473">
    <property type="entry name" value="MFS general substrate transporter"/>
    <property type="match status" value="1"/>
</dbReference>
<dbReference type="OrthoDB" id="9814237at2"/>
<feature type="transmembrane region" description="Helical" evidence="6">
    <location>
        <begin position="372"/>
        <end position="392"/>
    </location>
</feature>
<evidence type="ECO:0000313" key="9">
    <source>
        <dbReference type="Proteomes" id="UP000279275"/>
    </source>
</evidence>
<dbReference type="CDD" id="cd17324">
    <property type="entry name" value="MFS_NepI_like"/>
    <property type="match status" value="1"/>
</dbReference>